<name>A0ABP3EUN0_9ACTN</name>
<dbReference type="RefSeq" id="WP_344653917.1">
    <property type="nucleotide sequence ID" value="NZ_BAAAGX010000037.1"/>
</dbReference>
<accession>A0ABP3EUN0</accession>
<proteinExistence type="predicted"/>
<evidence type="ECO:0000313" key="3">
    <source>
        <dbReference type="Proteomes" id="UP001500967"/>
    </source>
</evidence>
<keyword evidence="3" id="KW-1185">Reference proteome</keyword>
<organism evidence="2 3">
    <name type="scientific">Cryptosporangium japonicum</name>
    <dbReference type="NCBI Taxonomy" id="80872"/>
    <lineage>
        <taxon>Bacteria</taxon>
        <taxon>Bacillati</taxon>
        <taxon>Actinomycetota</taxon>
        <taxon>Actinomycetes</taxon>
        <taxon>Cryptosporangiales</taxon>
        <taxon>Cryptosporangiaceae</taxon>
        <taxon>Cryptosporangium</taxon>
    </lineage>
</organism>
<comment type="caution">
    <text evidence="2">The sequence shown here is derived from an EMBL/GenBank/DDBJ whole genome shotgun (WGS) entry which is preliminary data.</text>
</comment>
<evidence type="ECO:0000313" key="2">
    <source>
        <dbReference type="EMBL" id="GAA0278002.1"/>
    </source>
</evidence>
<feature type="region of interest" description="Disordered" evidence="1">
    <location>
        <begin position="67"/>
        <end position="94"/>
    </location>
</feature>
<reference evidence="3" key="1">
    <citation type="journal article" date="2019" name="Int. J. Syst. Evol. Microbiol.">
        <title>The Global Catalogue of Microorganisms (GCM) 10K type strain sequencing project: providing services to taxonomists for standard genome sequencing and annotation.</title>
        <authorList>
            <consortium name="The Broad Institute Genomics Platform"/>
            <consortium name="The Broad Institute Genome Sequencing Center for Infectious Disease"/>
            <person name="Wu L."/>
            <person name="Ma J."/>
        </authorList>
    </citation>
    <scope>NUCLEOTIDE SEQUENCE [LARGE SCALE GENOMIC DNA]</scope>
    <source>
        <strain evidence="3">JCM 10425</strain>
    </source>
</reference>
<evidence type="ECO:0000256" key="1">
    <source>
        <dbReference type="SAM" id="MobiDB-lite"/>
    </source>
</evidence>
<gene>
    <name evidence="2" type="ORF">GCM10009539_77240</name>
</gene>
<protein>
    <submittedName>
        <fullName evidence="2">Uncharacterized protein</fullName>
    </submittedName>
</protein>
<sequence>MSTEAQIDAALEAVVSAARHHRAVLQAGAPEERIWRAYVALNNATVRYDDLISEIYDEVTPWDCEYLESDGEPEAPPAAPPDRSRPTGGVPVGDGALMVSVRHRRDYVIPEPARLLSLATEARGTSWAAVDSTHAARPVTDVGEAVNELVQAGDGTVAALDAYPEDLVPGNGVLLVNALHRPLTFADAPASGGPDPLHLGPDETQLYRMDEEIVDEESLDDPVPTPRDPVNGSAARLW</sequence>
<feature type="region of interest" description="Disordered" evidence="1">
    <location>
        <begin position="215"/>
        <end position="238"/>
    </location>
</feature>
<dbReference type="Proteomes" id="UP001500967">
    <property type="component" value="Unassembled WGS sequence"/>
</dbReference>
<dbReference type="EMBL" id="BAAAGX010000037">
    <property type="protein sequence ID" value="GAA0278002.1"/>
    <property type="molecule type" value="Genomic_DNA"/>
</dbReference>